<evidence type="ECO:0000313" key="2">
    <source>
        <dbReference type="Proteomes" id="UP000677413"/>
    </source>
</evidence>
<keyword evidence="2" id="KW-1185">Reference proteome</keyword>
<accession>A0A941BJ74</accession>
<organism evidence="1 2">
    <name type="scientific">Streptomyces liliiviolaceus</name>
    <dbReference type="NCBI Taxonomy" id="2823109"/>
    <lineage>
        <taxon>Bacteria</taxon>
        <taxon>Bacillati</taxon>
        <taxon>Actinomycetota</taxon>
        <taxon>Actinomycetes</taxon>
        <taxon>Kitasatosporales</taxon>
        <taxon>Streptomycetaceae</taxon>
        <taxon>Streptomyces</taxon>
    </lineage>
</organism>
<proteinExistence type="predicted"/>
<dbReference type="RefSeq" id="WP_210894638.1">
    <property type="nucleotide sequence ID" value="NZ_JAGPYQ010000004.1"/>
</dbReference>
<dbReference type="AlphaFoldDB" id="A0A941BJ74"/>
<gene>
    <name evidence="1" type="ORF">J8N05_46890</name>
</gene>
<comment type="caution">
    <text evidence="1">The sequence shown here is derived from an EMBL/GenBank/DDBJ whole genome shotgun (WGS) entry which is preliminary data.</text>
</comment>
<geneLocation type="plasmid" evidence="1">
    <name>p1</name>
</geneLocation>
<dbReference type="EMBL" id="JAGPYQ010000004">
    <property type="protein sequence ID" value="MBQ0855689.1"/>
    <property type="molecule type" value="Genomic_DNA"/>
</dbReference>
<name>A0A941BJ74_9ACTN</name>
<protein>
    <submittedName>
        <fullName evidence="1">Uncharacterized protein</fullName>
    </submittedName>
</protein>
<evidence type="ECO:0000313" key="1">
    <source>
        <dbReference type="EMBL" id="MBQ0855689.1"/>
    </source>
</evidence>
<keyword evidence="1" id="KW-0614">Plasmid</keyword>
<dbReference type="Proteomes" id="UP000677413">
    <property type="component" value="Unassembled WGS sequence"/>
</dbReference>
<reference evidence="1 2" key="1">
    <citation type="submission" date="2021-04" db="EMBL/GenBank/DDBJ databases">
        <authorList>
            <person name="Tang X."/>
            <person name="Zhou X."/>
            <person name="Chen X."/>
            <person name="Cernava T."/>
            <person name="Zhang C."/>
        </authorList>
    </citation>
    <scope>NUCLEOTIDE SEQUENCE [LARGE SCALE GENOMIC DNA]</scope>
    <source>
        <strain evidence="1 2">BH-SS-21</strain>
        <plasmid evidence="1">p1</plasmid>
    </source>
</reference>
<sequence>MDVFRHSATQLYDVAEALHTSVQGKPLPTPLQSHLAAAAARMRTRHHGHA</sequence>